<dbReference type="GO" id="GO:0003677">
    <property type="term" value="F:DNA binding"/>
    <property type="evidence" value="ECO:0007669"/>
    <property type="project" value="InterPro"/>
</dbReference>
<dbReference type="SUPFAM" id="SSF54160">
    <property type="entry name" value="Chromo domain-like"/>
    <property type="match status" value="2"/>
</dbReference>
<dbReference type="Pfam" id="PF00271">
    <property type="entry name" value="Helicase_C"/>
    <property type="match status" value="1"/>
</dbReference>
<dbReference type="GO" id="GO:0003682">
    <property type="term" value="F:chromatin binding"/>
    <property type="evidence" value="ECO:0007669"/>
    <property type="project" value="TreeGrafter"/>
</dbReference>
<feature type="compositionally biased region" description="Basic and acidic residues" evidence="7">
    <location>
        <begin position="999"/>
        <end position="1020"/>
    </location>
</feature>
<evidence type="ECO:0000256" key="6">
    <source>
        <dbReference type="ARBA" id="ARBA00023242"/>
    </source>
</evidence>
<dbReference type="Pfam" id="PF08074">
    <property type="entry name" value="CHDCT2"/>
    <property type="match status" value="1"/>
</dbReference>
<dbReference type="InterPro" id="IPR012957">
    <property type="entry name" value="CHD_C2"/>
</dbReference>
<dbReference type="GO" id="GO:0005524">
    <property type="term" value="F:ATP binding"/>
    <property type="evidence" value="ECO:0007669"/>
    <property type="project" value="UniProtKB-KW"/>
</dbReference>
<dbReference type="CDD" id="cd18793">
    <property type="entry name" value="SF2_C_SNF"/>
    <property type="match status" value="1"/>
</dbReference>
<organism evidence="12">
    <name type="scientific">Hymenolepis diminuta</name>
    <name type="common">Rat tapeworm</name>
    <dbReference type="NCBI Taxonomy" id="6216"/>
    <lineage>
        <taxon>Eukaryota</taxon>
        <taxon>Metazoa</taxon>
        <taxon>Spiralia</taxon>
        <taxon>Lophotrochozoa</taxon>
        <taxon>Platyhelminthes</taxon>
        <taxon>Cestoda</taxon>
        <taxon>Eucestoda</taxon>
        <taxon>Cyclophyllidea</taxon>
        <taxon>Hymenolepididae</taxon>
        <taxon>Hymenolepis</taxon>
    </lineage>
</organism>
<keyword evidence="2" id="KW-0677">Repeat</keyword>
<dbReference type="Gene3D" id="3.40.50.300">
    <property type="entry name" value="P-loop containing nucleotide triphosphate hydrolases"/>
    <property type="match status" value="1"/>
</dbReference>
<dbReference type="PANTHER" id="PTHR45623">
    <property type="entry name" value="CHROMODOMAIN-HELICASE-DNA-BINDING PROTEIN 3-RELATED-RELATED"/>
    <property type="match status" value="1"/>
</dbReference>
<dbReference type="GO" id="GO:0042393">
    <property type="term" value="F:histone binding"/>
    <property type="evidence" value="ECO:0007669"/>
    <property type="project" value="TreeGrafter"/>
</dbReference>
<dbReference type="InterPro" id="IPR000330">
    <property type="entry name" value="SNF2_N"/>
</dbReference>
<feature type="compositionally biased region" description="Polar residues" evidence="7">
    <location>
        <begin position="1"/>
        <end position="23"/>
    </location>
</feature>
<keyword evidence="6" id="KW-0539">Nucleus</keyword>
<dbReference type="Gene3D" id="3.40.50.10810">
    <property type="entry name" value="Tandem AAA-ATPase domain"/>
    <property type="match status" value="1"/>
</dbReference>
<reference evidence="12" key="1">
    <citation type="submission" date="2016-04" db="UniProtKB">
        <authorList>
            <consortium name="WormBaseParasite"/>
        </authorList>
    </citation>
    <scope>IDENTIFICATION</scope>
</reference>
<feature type="compositionally biased region" description="Low complexity" evidence="7">
    <location>
        <begin position="1964"/>
        <end position="1973"/>
    </location>
</feature>
<evidence type="ECO:0000256" key="1">
    <source>
        <dbReference type="ARBA" id="ARBA00004123"/>
    </source>
</evidence>
<evidence type="ECO:0000313" key="12">
    <source>
        <dbReference type="WBParaSite" id="HDID_0000162601-mRNA-1"/>
    </source>
</evidence>
<dbReference type="GO" id="GO:0016887">
    <property type="term" value="F:ATP hydrolysis activity"/>
    <property type="evidence" value="ECO:0007669"/>
    <property type="project" value="TreeGrafter"/>
</dbReference>
<dbReference type="PANTHER" id="PTHR45623:SF17">
    <property type="entry name" value="CHROMODOMAIN-HELICASE-DNA-BINDING PROTEIN 3-RELATED"/>
    <property type="match status" value="1"/>
</dbReference>
<feature type="region of interest" description="Disordered" evidence="7">
    <location>
        <begin position="1"/>
        <end position="50"/>
    </location>
</feature>
<dbReference type="GO" id="GO:0000785">
    <property type="term" value="C:chromatin"/>
    <property type="evidence" value="ECO:0007669"/>
    <property type="project" value="TreeGrafter"/>
</dbReference>
<keyword evidence="5" id="KW-0067">ATP-binding</keyword>
<dbReference type="Proteomes" id="UP000274504">
    <property type="component" value="Unassembled WGS sequence"/>
</dbReference>
<name>A0A158QCK4_HYMDI</name>
<feature type="region of interest" description="Disordered" evidence="7">
    <location>
        <begin position="999"/>
        <end position="1024"/>
    </location>
</feature>
<dbReference type="InterPro" id="IPR038718">
    <property type="entry name" value="SNF2-like_sf"/>
</dbReference>
<evidence type="ECO:0000256" key="4">
    <source>
        <dbReference type="ARBA" id="ARBA00022801"/>
    </source>
</evidence>
<proteinExistence type="predicted"/>
<feature type="domain" description="Helicase ATP-binding" evidence="8">
    <location>
        <begin position="397"/>
        <end position="565"/>
    </location>
</feature>
<feature type="compositionally biased region" description="Low complexity" evidence="7">
    <location>
        <begin position="36"/>
        <end position="50"/>
    </location>
</feature>
<evidence type="ECO:0000256" key="5">
    <source>
        <dbReference type="ARBA" id="ARBA00022840"/>
    </source>
</evidence>
<feature type="region of interest" description="Disordered" evidence="7">
    <location>
        <begin position="1838"/>
        <end position="1859"/>
    </location>
</feature>
<dbReference type="InterPro" id="IPR001650">
    <property type="entry name" value="Helicase_C-like"/>
</dbReference>
<dbReference type="InterPro" id="IPR049730">
    <property type="entry name" value="SNF2/RAD54-like_C"/>
</dbReference>
<feature type="compositionally biased region" description="Acidic residues" evidence="7">
    <location>
        <begin position="1301"/>
        <end position="1316"/>
    </location>
</feature>
<evidence type="ECO:0000259" key="8">
    <source>
        <dbReference type="PROSITE" id="PS51192"/>
    </source>
</evidence>
<dbReference type="STRING" id="6216.A0A158QCK4"/>
<dbReference type="PROSITE" id="PS51194">
    <property type="entry name" value="HELICASE_CTER"/>
    <property type="match status" value="1"/>
</dbReference>
<accession>A0A158QCK4</accession>
<feature type="domain" description="Helicase C-terminal" evidence="9">
    <location>
        <begin position="698"/>
        <end position="862"/>
    </location>
</feature>
<sequence length="1995" mass="225047">MENYNTPQSTPSEENVSVVSQEYSDLEIPRGRSSRRSQQPDSSSSYNSKSQIDTVLAKPFPEPTASDEFEEPIVSWVKIDRILKVRRIAPFSDEQQGFKDVVLQYAFFIKYNDQSYWNCSWRTGSEALQISSLQYLKNFFKRNADLIERSDQAYREMIAESAEHSTGSDFSSYEFNNVYEVGESIVEELSKEEKIAPIACGYYYPHLLKDEPRIFQRRVKFFEENGVEPDFLYPERVICISEERAELHVLMPLKRNFSHSNLPEEDSQNLRGLQFHEVLVKWRGLPEYLSTWETVEVSLGHMDAMLPKYRRYEKVPMDHCRRFLLPHFIRRLVVHLATAHKQRMLDLQSLYLSDLLATPQPPTYWEQNWTGKQPCYISEVFGGKLHTYQLDGIRWLRKSYYEGVSTILADEMGLGKTIQIVAFLYSLILEDRNPGPFLVTAPVSVIENWEREFHYWAPLIQTKVYCKESEESHYLTAGKKNTPDTPSFNVLIMSHGDADKLHRALKQLNWKILVVDEAHHLKNKAAKICSNLKTFGVSRKVLLTGTPLQNNLEELISILHFMDPVKFPNIDELNAQLSSMTPEERVEYLQNGLKGHILRRLKHDVIKSLPKKTEVIVPLSLTSLQKRIYKLVLLRDYEKLRTRCLMNPLLHLQKICNHPYLMPAGDELASRIALPTNSKEVPPYEPTALIENSAKLHLVMRMLRALHQRGHRVLIFCHLVAMLDLIEIALHSEGVHFERIDGAMRGSKRQAAIDRFNADETGPTVFLLSTRAGGEGINLAAADTVILFDSDWNPHCDMQALARAHRIGQMRHVIVYRLVMRGTVEERVVEVARRKLVLTQTIMDEGPRDSQEAVPQLSQGEIFHILKTGVAELFEDDEDNGATVNNKENEKPYKSTVVATGDGTSKKEKIEAAAATTAEVAMEVENEPKTSAPEETVAVDSGPNEVAKRDENTLEIEANGMEKGDESATTNASEAMEVDEICNEAPKKDKTIADAAKETVEVENEKEAKATTSVTEEKPKPPAKRRALVYDDAVLERLLDRDALSKSATTSASDDDVGASADFSPPPLIFRPFLGEVDETEEADMSEIGGEKVNWQKYWDDLLKRHYDRLMAQEAEARVLRGALAIKQTRECAVKSAKIVVNTAVEEITTVTNNAHGDSNDGVPSAVAVLAAAISQRRTNCDGEDNKNYNEVESDDNIGDEAEIISFIAGSGRRLLAGEFMKPEPGTEAALAATSAGFPRRSLRPPRRSAAGMANILQLEAEPDMDLSDSPPRGRRGRRGAAAEEDDEFRPDGGGSNQESASEDMEYMEEVDDNGEVDLWPSSGRRTRAPRRKRYLRSSRCNGPHGEIARRTPDEKERQMAALYREINWDTDGPNLWKPLKDLALNHKDVVWDGDNMKVYGLNAHDRQSYLDCLMKHGLPPPGPIPPPEWLSTLLLSKRPEQIYAYHTLFMRHLYNDCKIIDPEALHWSDGLPNEGVNPVAVLSRVGAISLIRGKVIEFEDTNMVPKKFKRTHTPSRFIFDIYEGGLTLLRKYWAKDMEILRNRIKVAVEVAPIREGSESSAVVASSSRLPPHPPTASGASFKLDKQRLFSVLMRKWNYRHDYYLLAALSYHGYGNMHDIYDDPRFKILHFGIADFVLPPSDRDALAVRFSDEEYLKKCRETKYHPVGLAFMHDRLRVLEQALIVELKLGEVILAYQGQLRQNSCQTPPEHVVRANRELHIRVSAALVEMGPLKRLKLPKEPERAEDTRREVIELQRLLDDLYADMPGLPASLICDGAEFHQPRFIKLTENQQQQGQQQSATVEPTVPAVHQTMPPPPNNPSPNKRIIRATRFSVQNPPTSTVSIIRPSGPGLTGSRRPGSGLIEIDGSQAKKANLSPPVRLPKHFVKPLSAYIPNPVICSNPRAPGFPIICPAAPTASHSNQEDKDVEIVEVDGNNPQLPPKRIIVPTTATRVSIPDPPPSTKSPTTTTTADMLTTSVRSCQEEDMEVIEIDKE</sequence>
<dbReference type="InterPro" id="IPR016197">
    <property type="entry name" value="Chromo-like_dom_sf"/>
</dbReference>
<gene>
    <name evidence="10" type="ORF">HDID_LOCUS1630</name>
</gene>
<evidence type="ECO:0000256" key="3">
    <source>
        <dbReference type="ARBA" id="ARBA00022741"/>
    </source>
</evidence>
<dbReference type="GO" id="GO:0140658">
    <property type="term" value="F:ATP-dependent chromatin remodeler activity"/>
    <property type="evidence" value="ECO:0007669"/>
    <property type="project" value="TreeGrafter"/>
</dbReference>
<reference evidence="10 11" key="2">
    <citation type="submission" date="2018-11" db="EMBL/GenBank/DDBJ databases">
        <authorList>
            <consortium name="Pathogen Informatics"/>
        </authorList>
    </citation>
    <scope>NUCLEOTIDE SEQUENCE [LARGE SCALE GENOMIC DNA]</scope>
</reference>
<evidence type="ECO:0000256" key="2">
    <source>
        <dbReference type="ARBA" id="ARBA00022737"/>
    </source>
</evidence>
<evidence type="ECO:0000259" key="9">
    <source>
        <dbReference type="PROSITE" id="PS51194"/>
    </source>
</evidence>
<dbReference type="WBParaSite" id="HDID_0000162601-mRNA-1">
    <property type="protein sequence ID" value="HDID_0000162601-mRNA-1"/>
    <property type="gene ID" value="HDID_0000162601"/>
</dbReference>
<dbReference type="OrthoDB" id="5857104at2759"/>
<evidence type="ECO:0000313" key="10">
    <source>
        <dbReference type="EMBL" id="VDL19091.1"/>
    </source>
</evidence>
<dbReference type="InterPro" id="IPR014001">
    <property type="entry name" value="Helicase_ATP-bd"/>
</dbReference>
<dbReference type="SMART" id="SM00298">
    <property type="entry name" value="CHROMO"/>
    <property type="match status" value="2"/>
</dbReference>
<dbReference type="GO" id="GO:0005634">
    <property type="term" value="C:nucleus"/>
    <property type="evidence" value="ECO:0007669"/>
    <property type="project" value="UniProtKB-SubCell"/>
</dbReference>
<keyword evidence="4" id="KW-0378">Hydrolase</keyword>
<feature type="region of interest" description="Disordered" evidence="7">
    <location>
        <begin position="1258"/>
        <end position="1355"/>
    </location>
</feature>
<dbReference type="SUPFAM" id="SSF52540">
    <property type="entry name" value="P-loop containing nucleoside triphosphate hydrolases"/>
    <property type="match status" value="2"/>
</dbReference>
<dbReference type="Gene3D" id="2.40.50.40">
    <property type="match status" value="1"/>
</dbReference>
<dbReference type="EMBL" id="UYSG01000318">
    <property type="protein sequence ID" value="VDL19091.1"/>
    <property type="molecule type" value="Genomic_DNA"/>
</dbReference>
<dbReference type="SMART" id="SM00487">
    <property type="entry name" value="DEXDc"/>
    <property type="match status" value="1"/>
</dbReference>
<protein>
    <submittedName>
        <fullName evidence="12">DNA helicase</fullName>
    </submittedName>
</protein>
<dbReference type="Pfam" id="PF00176">
    <property type="entry name" value="SNF2-rel_dom"/>
    <property type="match status" value="1"/>
</dbReference>
<dbReference type="Pfam" id="PF06461">
    <property type="entry name" value="CHDII_SANT-like"/>
    <property type="match status" value="1"/>
</dbReference>
<evidence type="ECO:0000256" key="7">
    <source>
        <dbReference type="SAM" id="MobiDB-lite"/>
    </source>
</evidence>
<dbReference type="PROSITE" id="PS51192">
    <property type="entry name" value="HELICASE_ATP_BIND_1"/>
    <property type="match status" value="1"/>
</dbReference>
<feature type="compositionally biased region" description="Basic residues" evidence="7">
    <location>
        <begin position="1325"/>
        <end position="1337"/>
    </location>
</feature>
<dbReference type="SMART" id="SM00490">
    <property type="entry name" value="HELICc"/>
    <property type="match status" value="1"/>
</dbReference>
<keyword evidence="3" id="KW-0547">Nucleotide-binding</keyword>
<evidence type="ECO:0000313" key="11">
    <source>
        <dbReference type="Proteomes" id="UP000274504"/>
    </source>
</evidence>
<dbReference type="InterPro" id="IPR027417">
    <property type="entry name" value="P-loop_NTPase"/>
</dbReference>
<comment type="subcellular location">
    <subcellularLocation>
        <location evidence="1">Nucleus</location>
    </subcellularLocation>
</comment>
<dbReference type="CDD" id="cd17919">
    <property type="entry name" value="DEXHc_Snf"/>
    <property type="match status" value="1"/>
</dbReference>
<dbReference type="InterPro" id="IPR000953">
    <property type="entry name" value="Chromo/chromo_shadow_dom"/>
</dbReference>
<dbReference type="InterPro" id="IPR009462">
    <property type="entry name" value="CHD_II_SANT-like"/>
</dbReference>
<dbReference type="SMART" id="SM01146">
    <property type="entry name" value="DUF1086"/>
    <property type="match status" value="1"/>
</dbReference>
<feature type="region of interest" description="Disordered" evidence="7">
    <location>
        <begin position="1949"/>
        <end position="1973"/>
    </location>
</feature>